<organism evidence="1">
    <name type="scientific">Anguilla anguilla</name>
    <name type="common">European freshwater eel</name>
    <name type="synonym">Muraena anguilla</name>
    <dbReference type="NCBI Taxonomy" id="7936"/>
    <lineage>
        <taxon>Eukaryota</taxon>
        <taxon>Metazoa</taxon>
        <taxon>Chordata</taxon>
        <taxon>Craniata</taxon>
        <taxon>Vertebrata</taxon>
        <taxon>Euteleostomi</taxon>
        <taxon>Actinopterygii</taxon>
        <taxon>Neopterygii</taxon>
        <taxon>Teleostei</taxon>
        <taxon>Anguilliformes</taxon>
        <taxon>Anguillidae</taxon>
        <taxon>Anguilla</taxon>
    </lineage>
</organism>
<sequence length="43" mass="4918">MNLKISLPEVEDFGNDILLHSVFQKHTVCTYCTVNMSFPSCVR</sequence>
<accession>A0A0E9RMK2</accession>
<evidence type="ECO:0000313" key="1">
    <source>
        <dbReference type="EMBL" id="JAH29685.1"/>
    </source>
</evidence>
<reference evidence="1" key="2">
    <citation type="journal article" date="2015" name="Fish Shellfish Immunol.">
        <title>Early steps in the European eel (Anguilla anguilla)-Vibrio vulnificus interaction in the gills: Role of the RtxA13 toxin.</title>
        <authorList>
            <person name="Callol A."/>
            <person name="Pajuelo D."/>
            <person name="Ebbesson L."/>
            <person name="Teles M."/>
            <person name="MacKenzie S."/>
            <person name="Amaro C."/>
        </authorList>
    </citation>
    <scope>NUCLEOTIDE SEQUENCE</scope>
</reference>
<reference evidence="1" key="1">
    <citation type="submission" date="2014-11" db="EMBL/GenBank/DDBJ databases">
        <authorList>
            <person name="Amaro Gonzalez C."/>
        </authorList>
    </citation>
    <scope>NUCLEOTIDE SEQUENCE</scope>
</reference>
<dbReference type="EMBL" id="GBXM01078892">
    <property type="protein sequence ID" value="JAH29685.1"/>
    <property type="molecule type" value="Transcribed_RNA"/>
</dbReference>
<dbReference type="AlphaFoldDB" id="A0A0E9RMK2"/>
<proteinExistence type="predicted"/>
<protein>
    <submittedName>
        <fullName evidence="1">Uncharacterized protein</fullName>
    </submittedName>
</protein>
<name>A0A0E9RMK2_ANGAN</name>